<keyword evidence="4" id="KW-1185">Reference proteome</keyword>
<dbReference type="InterPro" id="IPR011006">
    <property type="entry name" value="CheY-like_superfamily"/>
</dbReference>
<evidence type="ECO:0000313" key="4">
    <source>
        <dbReference type="Proteomes" id="UP000585050"/>
    </source>
</evidence>
<feature type="domain" description="Response regulatory" evidence="2">
    <location>
        <begin position="14"/>
        <end position="129"/>
    </location>
</feature>
<organism evidence="3 4">
    <name type="scientific">Flammeovirga agarivorans</name>
    <dbReference type="NCBI Taxonomy" id="2726742"/>
    <lineage>
        <taxon>Bacteria</taxon>
        <taxon>Pseudomonadati</taxon>
        <taxon>Bacteroidota</taxon>
        <taxon>Cytophagia</taxon>
        <taxon>Cytophagales</taxon>
        <taxon>Flammeovirgaceae</taxon>
        <taxon>Flammeovirga</taxon>
    </lineage>
</organism>
<accession>A0A7X8XXE8</accession>
<sequence>MALANGLDKPVIQRAIVVDNNIINAHYLKKMLADEGMEITIVSDTIQLYQFIQEEEVKMVFLDSETLGSHLEDTIFQLKQRISYPVTIVGTTPYSLAGARKKLIGMGVEFALSTPIYKKHLREIIKSATIA</sequence>
<dbReference type="PROSITE" id="PS50110">
    <property type="entry name" value="RESPONSE_REGULATORY"/>
    <property type="match status" value="1"/>
</dbReference>
<name>A0A7X8XXE8_9BACT</name>
<gene>
    <name evidence="3" type="ORF">HGP29_18310</name>
</gene>
<dbReference type="Gene3D" id="3.40.50.2300">
    <property type="match status" value="1"/>
</dbReference>
<reference evidence="3 4" key="1">
    <citation type="submission" date="2020-04" db="EMBL/GenBank/DDBJ databases">
        <title>Flammeovirga sp. SR4, a novel species isolated from seawater.</title>
        <authorList>
            <person name="Wang X."/>
        </authorList>
    </citation>
    <scope>NUCLEOTIDE SEQUENCE [LARGE SCALE GENOMIC DNA]</scope>
    <source>
        <strain evidence="3 4">SR4</strain>
    </source>
</reference>
<evidence type="ECO:0000259" key="2">
    <source>
        <dbReference type="PROSITE" id="PS50110"/>
    </source>
</evidence>
<dbReference type="AlphaFoldDB" id="A0A7X8XXE8"/>
<dbReference type="EMBL" id="JABAIL010000005">
    <property type="protein sequence ID" value="NLR93169.1"/>
    <property type="molecule type" value="Genomic_DNA"/>
</dbReference>
<evidence type="ECO:0000256" key="1">
    <source>
        <dbReference type="PROSITE-ProRule" id="PRU00169"/>
    </source>
</evidence>
<dbReference type="GO" id="GO:0000160">
    <property type="term" value="P:phosphorelay signal transduction system"/>
    <property type="evidence" value="ECO:0007669"/>
    <property type="project" value="InterPro"/>
</dbReference>
<dbReference type="InterPro" id="IPR001789">
    <property type="entry name" value="Sig_transdc_resp-reg_receiver"/>
</dbReference>
<dbReference type="SUPFAM" id="SSF52172">
    <property type="entry name" value="CheY-like"/>
    <property type="match status" value="1"/>
</dbReference>
<protein>
    <submittedName>
        <fullName evidence="3">Response regulator</fullName>
    </submittedName>
</protein>
<feature type="modified residue" description="4-aspartylphosphate" evidence="1">
    <location>
        <position position="63"/>
    </location>
</feature>
<dbReference type="RefSeq" id="WP_168883873.1">
    <property type="nucleotide sequence ID" value="NZ_JABAIL010000005.1"/>
</dbReference>
<evidence type="ECO:0000313" key="3">
    <source>
        <dbReference type="EMBL" id="NLR93169.1"/>
    </source>
</evidence>
<comment type="caution">
    <text evidence="3">The sequence shown here is derived from an EMBL/GenBank/DDBJ whole genome shotgun (WGS) entry which is preliminary data.</text>
</comment>
<proteinExistence type="predicted"/>
<dbReference type="Proteomes" id="UP000585050">
    <property type="component" value="Unassembled WGS sequence"/>
</dbReference>
<keyword evidence="1" id="KW-0597">Phosphoprotein</keyword>